<accession>A0A8X7YWP2</accession>
<sequence>MKSPSLLLLTMAASKMSLKLLIDSKHNRVVFAEAGKDFVDFLLSLLALPLGTVIRLLTKSTMIGCIANLYGSLEKLDESYMQPNQNKDSILNPTVTTQVTNPSFLLPDTKEPENRKLYYCSSHPGYVSDIKNSVCIHCYGSRYMSKEATNVSASTDTPASDQAGGYVKGLVTYMVTDDLSVSPMLMVSVVGLLNKIEIKDFSLLQEKVVEFGIDENAENFKDENKWKNLLYYSTSHPGYVSDIQNSICSTVIADHKAMVLVNYLSQEVKFVGTNDSTSTDTPTSDQAGGHVKGLVTFMMTDDLSVSPMSMVSVVGLLNKIEIKDFSVLEEQVVEFWINEKPKANLVAMSTSKMSLKLLIDAKRNKVVFAEAGKDFVDFLLSLLALPLGAVIRLLTKSTTIGCISSLYSSLEKLDESYLQPNQNKDSILKPTITTQVTDPNFLLPDTKRPENRKLYYCSSHPGYVSDIQNSVCSYCRSGTTRYMNQEVKFVGTNVSASTDTPASDQAGGYVKGLVTYMVTNDLSVSPMSMVSVVGLLNKFAIKDFSVLEEKVVEFGIQEGLELLKASLLSKDALTAAFLPKLKHNLYRLTMSSSKISLKLLIDSKHNKVVFAEAGKDFVDFLLSLLALPVGTVIRLLTKSTMIGCIANLYGSLEKLDESYMQPNQNKDSILKPTITTQVTNPSFLLPDTKKPENRKLYYCSNHPGYVSDIQNSVCSHCRSQGYGNPRYHSEEVEFAATNDSTSTDTPTSEQGGYVKGLVTYMVTGDLSVSPMSMVSGVGLLNKFDIKDFGVLEEKVVELGINEGLELLKASLLSKDALTAVFLPKLT</sequence>
<dbReference type="Pfam" id="PF05056">
    <property type="entry name" value="DUF674"/>
    <property type="match status" value="4"/>
</dbReference>
<dbReference type="EMBL" id="JAAWWB010000020">
    <property type="protein sequence ID" value="KAG6758396.1"/>
    <property type="molecule type" value="Genomic_DNA"/>
</dbReference>
<dbReference type="AlphaFoldDB" id="A0A8X7YWP2"/>
<comment type="caution">
    <text evidence="1">The sequence shown here is derived from an EMBL/GenBank/DDBJ whole genome shotgun (WGS) entry which is preliminary data.</text>
</comment>
<dbReference type="PANTHER" id="PTHR33103:SF19">
    <property type="entry name" value="OS09G0544700 PROTEIN"/>
    <property type="match status" value="1"/>
</dbReference>
<dbReference type="OrthoDB" id="849799at2759"/>
<protein>
    <recommendedName>
        <fullName evidence="3">DUF674 family protein</fullName>
    </recommendedName>
</protein>
<evidence type="ECO:0008006" key="3">
    <source>
        <dbReference type="Google" id="ProtNLM"/>
    </source>
</evidence>
<proteinExistence type="predicted"/>
<reference evidence="1" key="1">
    <citation type="journal article" date="2020" name="bioRxiv">
        <title>Hybrid origin of Populus tomentosa Carr. identified through genome sequencing and phylogenomic analysis.</title>
        <authorList>
            <person name="An X."/>
            <person name="Gao K."/>
            <person name="Chen Z."/>
            <person name="Li J."/>
            <person name="Yang X."/>
            <person name="Yang X."/>
            <person name="Zhou J."/>
            <person name="Guo T."/>
            <person name="Zhao T."/>
            <person name="Huang S."/>
            <person name="Miao D."/>
            <person name="Khan W.U."/>
            <person name="Rao P."/>
            <person name="Ye M."/>
            <person name="Lei B."/>
            <person name="Liao W."/>
            <person name="Wang J."/>
            <person name="Ji L."/>
            <person name="Li Y."/>
            <person name="Guo B."/>
            <person name="Mustafa N.S."/>
            <person name="Li S."/>
            <person name="Yun Q."/>
            <person name="Keller S.R."/>
            <person name="Mao J."/>
            <person name="Zhang R."/>
            <person name="Strauss S.H."/>
        </authorList>
    </citation>
    <scope>NUCLEOTIDE SEQUENCE</scope>
    <source>
        <strain evidence="1">GM15</strain>
        <tissue evidence="1">Leaf</tissue>
    </source>
</reference>
<evidence type="ECO:0000313" key="2">
    <source>
        <dbReference type="Proteomes" id="UP000886885"/>
    </source>
</evidence>
<gene>
    <name evidence="1" type="ORF">POTOM_038741</name>
</gene>
<dbReference type="PANTHER" id="PTHR33103">
    <property type="entry name" value="OS01G0153900 PROTEIN"/>
    <property type="match status" value="1"/>
</dbReference>
<dbReference type="InterPro" id="IPR007750">
    <property type="entry name" value="DUF674"/>
</dbReference>
<name>A0A8X7YWP2_POPTO</name>
<organism evidence="1 2">
    <name type="scientific">Populus tomentosa</name>
    <name type="common">Chinese white poplar</name>
    <dbReference type="NCBI Taxonomy" id="118781"/>
    <lineage>
        <taxon>Eukaryota</taxon>
        <taxon>Viridiplantae</taxon>
        <taxon>Streptophyta</taxon>
        <taxon>Embryophyta</taxon>
        <taxon>Tracheophyta</taxon>
        <taxon>Spermatophyta</taxon>
        <taxon>Magnoliopsida</taxon>
        <taxon>eudicotyledons</taxon>
        <taxon>Gunneridae</taxon>
        <taxon>Pentapetalae</taxon>
        <taxon>rosids</taxon>
        <taxon>fabids</taxon>
        <taxon>Malpighiales</taxon>
        <taxon>Salicaceae</taxon>
        <taxon>Saliceae</taxon>
        <taxon>Populus</taxon>
    </lineage>
</organism>
<keyword evidence="2" id="KW-1185">Reference proteome</keyword>
<evidence type="ECO:0000313" key="1">
    <source>
        <dbReference type="EMBL" id="KAG6758396.1"/>
    </source>
</evidence>
<dbReference type="Proteomes" id="UP000886885">
    <property type="component" value="Chromosome 10D"/>
</dbReference>